<evidence type="ECO:0000313" key="4">
    <source>
        <dbReference type="Proteomes" id="UP000317624"/>
    </source>
</evidence>
<keyword evidence="1" id="KW-0456">Lyase</keyword>
<evidence type="ECO:0000259" key="2">
    <source>
        <dbReference type="Pfam" id="PF04909"/>
    </source>
</evidence>
<dbReference type="Gene3D" id="3.20.20.140">
    <property type="entry name" value="Metal-dependent hydrolases"/>
    <property type="match status" value="1"/>
</dbReference>
<dbReference type="RefSeq" id="WP_144851540.1">
    <property type="nucleotide sequence ID" value="NZ_VMRJ01000005.1"/>
</dbReference>
<dbReference type="InterPro" id="IPR032465">
    <property type="entry name" value="ACMSD"/>
</dbReference>
<dbReference type="AlphaFoldDB" id="A0A558BPZ8"/>
<comment type="caution">
    <text evidence="3">The sequence shown here is derived from an EMBL/GenBank/DDBJ whole genome shotgun (WGS) entry which is preliminary data.</text>
</comment>
<feature type="domain" description="Amidohydrolase-related" evidence="2">
    <location>
        <begin position="4"/>
        <end position="240"/>
    </location>
</feature>
<dbReference type="InterPro" id="IPR006680">
    <property type="entry name" value="Amidohydro-rel"/>
</dbReference>
<sequence>MLLIDSHCHAGRGDGLTGPWDTDAPLRPYLAWADEAGIQRTVIFAAFHSDYAVANRQVAQLVRQQPERFYGFAFVHAQRDRGRVLDLVRTAVEEYGFVGIKLHRYDARISREVCDVARAFRLPVLYDVVGETSVVDLLATQYPDVNFIIPHLGSFSDDWRAQTSLIDYLVRCPNIYTDTSGVRRFDILQRAVARAGASKFLFGSDGPWLHPGVELSKIYALHLNEVDFQKVTSGNLLRLIGRVRSAVGEGAGRRVAVAAAPTAEQWRDPWLVGGEG</sequence>
<gene>
    <name evidence="3" type="ORF">FNT36_20440</name>
</gene>
<dbReference type="GO" id="GO:0016787">
    <property type="term" value="F:hydrolase activity"/>
    <property type="evidence" value="ECO:0007669"/>
    <property type="project" value="UniProtKB-KW"/>
</dbReference>
<name>A0A558BPZ8_9BACT</name>
<dbReference type="Proteomes" id="UP000317624">
    <property type="component" value="Unassembled WGS sequence"/>
</dbReference>
<organism evidence="3 4">
    <name type="scientific">Hymenobacter setariae</name>
    <dbReference type="NCBI Taxonomy" id="2594794"/>
    <lineage>
        <taxon>Bacteria</taxon>
        <taxon>Pseudomonadati</taxon>
        <taxon>Bacteroidota</taxon>
        <taxon>Cytophagia</taxon>
        <taxon>Cytophagales</taxon>
        <taxon>Hymenobacteraceae</taxon>
        <taxon>Hymenobacter</taxon>
    </lineage>
</organism>
<dbReference type="InterPro" id="IPR032466">
    <property type="entry name" value="Metal_Hydrolase"/>
</dbReference>
<evidence type="ECO:0000313" key="3">
    <source>
        <dbReference type="EMBL" id="TVT38553.1"/>
    </source>
</evidence>
<dbReference type="GO" id="GO:0016831">
    <property type="term" value="F:carboxy-lyase activity"/>
    <property type="evidence" value="ECO:0007669"/>
    <property type="project" value="InterPro"/>
</dbReference>
<keyword evidence="4" id="KW-1185">Reference proteome</keyword>
<dbReference type="Pfam" id="PF04909">
    <property type="entry name" value="Amidohydro_2"/>
    <property type="match status" value="1"/>
</dbReference>
<protein>
    <submittedName>
        <fullName evidence="3">Amidohydrolase family protein</fullName>
    </submittedName>
</protein>
<accession>A0A558BPZ8</accession>
<dbReference type="SUPFAM" id="SSF51556">
    <property type="entry name" value="Metallo-dependent hydrolases"/>
    <property type="match status" value="1"/>
</dbReference>
<reference evidence="3 4" key="1">
    <citation type="submission" date="2019-07" db="EMBL/GenBank/DDBJ databases">
        <title>Hymenobacter sp. straun FUR1 Genome sequencing and assembly.</title>
        <authorList>
            <person name="Chhetri G."/>
        </authorList>
    </citation>
    <scope>NUCLEOTIDE SEQUENCE [LARGE SCALE GENOMIC DNA]</scope>
    <source>
        <strain evidence="3 4">Fur1</strain>
    </source>
</reference>
<evidence type="ECO:0000256" key="1">
    <source>
        <dbReference type="ARBA" id="ARBA00023239"/>
    </source>
</evidence>
<keyword evidence="3" id="KW-0378">Hydrolase</keyword>
<dbReference type="OrthoDB" id="1407586at2"/>
<dbReference type="PANTHER" id="PTHR21240">
    <property type="entry name" value="2-AMINO-3-CARBOXYLMUCONATE-6-SEMIALDEHYDE DECARBOXYLASE"/>
    <property type="match status" value="1"/>
</dbReference>
<proteinExistence type="predicted"/>
<dbReference type="EMBL" id="VMRJ01000005">
    <property type="protein sequence ID" value="TVT38553.1"/>
    <property type="molecule type" value="Genomic_DNA"/>
</dbReference>